<dbReference type="SUPFAM" id="SSF56300">
    <property type="entry name" value="Metallo-dependent phosphatases"/>
    <property type="match status" value="1"/>
</dbReference>
<dbReference type="CDD" id="cd00144">
    <property type="entry name" value="MPP_PPP_family"/>
    <property type="match status" value="1"/>
</dbReference>
<evidence type="ECO:0000259" key="3">
    <source>
        <dbReference type="PROSITE" id="PS00125"/>
    </source>
</evidence>
<accession>A0AAV5VFA2</accession>
<dbReference type="PANTHER" id="PTHR11668:SF491">
    <property type="entry name" value="SERINE_THREONINE-PROTEIN PHOSPHATASE"/>
    <property type="match status" value="1"/>
</dbReference>
<evidence type="ECO:0000256" key="2">
    <source>
        <dbReference type="SAM" id="MobiDB-lite"/>
    </source>
</evidence>
<dbReference type="PROSITE" id="PS00125">
    <property type="entry name" value="SER_THR_PHOSPHATASE"/>
    <property type="match status" value="1"/>
</dbReference>
<evidence type="ECO:0000313" key="5">
    <source>
        <dbReference type="Proteomes" id="UP001432322"/>
    </source>
</evidence>
<comment type="catalytic activity">
    <reaction evidence="1">
        <text>O-phospho-L-threonyl-[protein] + H2O = L-threonyl-[protein] + phosphate</text>
        <dbReference type="Rhea" id="RHEA:47004"/>
        <dbReference type="Rhea" id="RHEA-COMP:11060"/>
        <dbReference type="Rhea" id="RHEA-COMP:11605"/>
        <dbReference type="ChEBI" id="CHEBI:15377"/>
        <dbReference type="ChEBI" id="CHEBI:30013"/>
        <dbReference type="ChEBI" id="CHEBI:43474"/>
        <dbReference type="ChEBI" id="CHEBI:61977"/>
        <dbReference type="EC" id="3.1.3.16"/>
    </reaction>
</comment>
<dbReference type="PRINTS" id="PR00114">
    <property type="entry name" value="STPHPHTASE"/>
</dbReference>
<dbReference type="GO" id="GO:0004722">
    <property type="term" value="F:protein serine/threonine phosphatase activity"/>
    <property type="evidence" value="ECO:0007669"/>
    <property type="project" value="UniProtKB-EC"/>
</dbReference>
<dbReference type="PANTHER" id="PTHR11668">
    <property type="entry name" value="SERINE/THREONINE PROTEIN PHOSPHATASE"/>
    <property type="match status" value="1"/>
</dbReference>
<dbReference type="GO" id="GO:0005634">
    <property type="term" value="C:nucleus"/>
    <property type="evidence" value="ECO:0007669"/>
    <property type="project" value="TreeGrafter"/>
</dbReference>
<comment type="similarity">
    <text evidence="1">Belongs to the PPP phosphatase family.</text>
</comment>
<dbReference type="EMBL" id="BTSY01000002">
    <property type="protein sequence ID" value="GMT16605.1"/>
    <property type="molecule type" value="Genomic_DNA"/>
</dbReference>
<reference evidence="4" key="1">
    <citation type="submission" date="2023-10" db="EMBL/GenBank/DDBJ databases">
        <title>Genome assembly of Pristionchus species.</title>
        <authorList>
            <person name="Yoshida K."/>
            <person name="Sommer R.J."/>
        </authorList>
    </citation>
    <scope>NUCLEOTIDE SEQUENCE</scope>
    <source>
        <strain evidence="4">RS5133</strain>
    </source>
</reference>
<dbReference type="InterPro" id="IPR029052">
    <property type="entry name" value="Metallo-depent_PP-like"/>
</dbReference>
<dbReference type="SMART" id="SM00156">
    <property type="entry name" value="PP2Ac"/>
    <property type="match status" value="1"/>
</dbReference>
<feature type="domain" description="Serine/threonine specific protein phosphatases" evidence="3">
    <location>
        <begin position="32"/>
        <end position="37"/>
    </location>
</feature>
<protein>
    <recommendedName>
        <fullName evidence="1">Serine/threonine-protein phosphatase</fullName>
        <ecNumber evidence="1">3.1.3.16</ecNumber>
    </recommendedName>
</protein>
<keyword evidence="1" id="KW-0378">Hydrolase</keyword>
<feature type="region of interest" description="Disordered" evidence="2">
    <location>
        <begin position="221"/>
        <end position="345"/>
    </location>
</feature>
<dbReference type="InterPro" id="IPR050341">
    <property type="entry name" value="PP1_catalytic_subunit"/>
</dbReference>
<feature type="compositionally biased region" description="Polar residues" evidence="2">
    <location>
        <begin position="309"/>
        <end position="326"/>
    </location>
</feature>
<feature type="compositionally biased region" description="Basic residues" evidence="2">
    <location>
        <begin position="236"/>
        <end position="260"/>
    </location>
</feature>
<feature type="compositionally biased region" description="Basic and acidic residues" evidence="2">
    <location>
        <begin position="221"/>
        <end position="233"/>
    </location>
</feature>
<dbReference type="InterPro" id="IPR006186">
    <property type="entry name" value="Ser/Thr-sp_prot-phosphatase"/>
</dbReference>
<feature type="compositionally biased region" description="Basic and acidic residues" evidence="2">
    <location>
        <begin position="273"/>
        <end position="287"/>
    </location>
</feature>
<name>A0AAV5VFA2_9BILA</name>
<sequence length="362" mass="40261">LGDYVDRGKMSLEVIMALFILKILYPDRIFLLRGNHEFIDINQTYGFVEEIYSRFEMPHPGDVYVAINECFCYLSVAGIVGDKIFCAHGGISTAGFTRHELKRLQKPYCISNDEKLVYDMLWSDPVIDLKGVHFNTSRLSGIYYGEEEFVHAMENIGCKAMIRGHQVLNAGHVEAWGRLICLFTATDAENKNKGAVALVDENLKIRIRLFTPDATRYDVLKEIKSGGRPKDNGSKNGKKGKRDKKKGKKGKKSSGKKKEKRSKEKGSSSNSKDAARMKKEKRKEKERNLKKKLKELGAGISEDEPEEQTAMSQSATCSESATSGDESVQHSSDDDDGGDTVGARGCGDFVGNGELFSLGTIY</sequence>
<keyword evidence="5" id="KW-1185">Reference proteome</keyword>
<comment type="caution">
    <text evidence="4">The sequence shown here is derived from an EMBL/GenBank/DDBJ whole genome shotgun (WGS) entry which is preliminary data.</text>
</comment>
<evidence type="ECO:0000313" key="4">
    <source>
        <dbReference type="EMBL" id="GMT16605.1"/>
    </source>
</evidence>
<gene>
    <name evidence="4" type="ORF">PFISCL1PPCAC_7902</name>
</gene>
<dbReference type="Proteomes" id="UP001432322">
    <property type="component" value="Unassembled WGS sequence"/>
</dbReference>
<evidence type="ECO:0000256" key="1">
    <source>
        <dbReference type="RuleBase" id="RU004273"/>
    </source>
</evidence>
<dbReference type="AlphaFoldDB" id="A0AAV5VFA2"/>
<dbReference type="InterPro" id="IPR004843">
    <property type="entry name" value="Calcineurin-like_PHP"/>
</dbReference>
<dbReference type="Pfam" id="PF00149">
    <property type="entry name" value="Metallophos"/>
    <property type="match status" value="1"/>
</dbReference>
<dbReference type="Gene3D" id="3.60.21.10">
    <property type="match status" value="1"/>
</dbReference>
<organism evidence="4 5">
    <name type="scientific">Pristionchus fissidentatus</name>
    <dbReference type="NCBI Taxonomy" id="1538716"/>
    <lineage>
        <taxon>Eukaryota</taxon>
        <taxon>Metazoa</taxon>
        <taxon>Ecdysozoa</taxon>
        <taxon>Nematoda</taxon>
        <taxon>Chromadorea</taxon>
        <taxon>Rhabditida</taxon>
        <taxon>Rhabditina</taxon>
        <taxon>Diplogasteromorpha</taxon>
        <taxon>Diplogasteroidea</taxon>
        <taxon>Neodiplogasteridae</taxon>
        <taxon>Pristionchus</taxon>
    </lineage>
</organism>
<dbReference type="EC" id="3.1.3.16" evidence="1"/>
<feature type="non-terminal residue" evidence="4">
    <location>
        <position position="1"/>
    </location>
</feature>
<proteinExistence type="inferred from homology"/>
<dbReference type="GO" id="GO:0005737">
    <property type="term" value="C:cytoplasm"/>
    <property type="evidence" value="ECO:0007669"/>
    <property type="project" value="TreeGrafter"/>
</dbReference>